<gene>
    <name evidence="1" type="ORF">EDM58_09135</name>
</gene>
<dbReference type="EMBL" id="RHHT01000016">
    <property type="protein sequence ID" value="RNB80048.1"/>
    <property type="molecule type" value="Genomic_DNA"/>
</dbReference>
<comment type="caution">
    <text evidence="1">The sequence shown here is derived from an EMBL/GenBank/DDBJ whole genome shotgun (WGS) entry which is preliminary data.</text>
</comment>
<proteinExistence type="predicted"/>
<accession>A0A3M8CWP0</accession>
<dbReference type="AlphaFoldDB" id="A0A3M8CWP0"/>
<dbReference type="Proteomes" id="UP000281915">
    <property type="component" value="Unassembled WGS sequence"/>
</dbReference>
<organism evidence="1 2">
    <name type="scientific">Brevibacillus panacihumi</name>
    <dbReference type="NCBI Taxonomy" id="497735"/>
    <lineage>
        <taxon>Bacteria</taxon>
        <taxon>Bacillati</taxon>
        <taxon>Bacillota</taxon>
        <taxon>Bacilli</taxon>
        <taxon>Bacillales</taxon>
        <taxon>Paenibacillaceae</taxon>
        <taxon>Brevibacillus</taxon>
    </lineage>
</organism>
<reference evidence="1 2" key="1">
    <citation type="submission" date="2018-10" db="EMBL/GenBank/DDBJ databases">
        <title>Phylogenomics of Brevibacillus.</title>
        <authorList>
            <person name="Dunlap C."/>
        </authorList>
    </citation>
    <scope>NUCLEOTIDE SEQUENCE [LARGE SCALE GENOMIC DNA]</scope>
    <source>
        <strain evidence="1 2">JCM 15085</strain>
    </source>
</reference>
<dbReference type="RefSeq" id="WP_122913071.1">
    <property type="nucleotide sequence ID" value="NZ_RHHT01000016.1"/>
</dbReference>
<sequence length="199" mass="22363">MMEREDLLARQLQLQTEAAAVAEELNLTELLKAAGAPVKVGSAALGLMTWRDLDMTVVCSKLDIAAISGIASRLMAHPGVRHMNFINDTGSWNTDPVYPDGYFIGLKYQCKSGNEWELDIWFVDEPEKQPDLQHIRTMPGRLTPSAIVSILSIKSVWASRTEYGKQVKSFDIYSAVLDDHVRTPAEFERWLQSRNHIST</sequence>
<evidence type="ECO:0000313" key="2">
    <source>
        <dbReference type="Proteomes" id="UP000281915"/>
    </source>
</evidence>
<evidence type="ECO:0000313" key="1">
    <source>
        <dbReference type="EMBL" id="RNB80048.1"/>
    </source>
</evidence>
<name>A0A3M8CWP0_9BACL</name>
<protein>
    <submittedName>
        <fullName evidence="1">Uncharacterized protein</fullName>
    </submittedName>
</protein>